<keyword evidence="3" id="KW-1185">Reference proteome</keyword>
<accession>A0AAV9VW34</accession>
<dbReference type="EMBL" id="JAVHJL010000010">
    <property type="protein sequence ID" value="KAK6496796.1"/>
    <property type="molecule type" value="Genomic_DNA"/>
</dbReference>
<comment type="caution">
    <text evidence="2">The sequence shown here is derived from an EMBL/GenBank/DDBJ whole genome shotgun (WGS) entry which is preliminary data.</text>
</comment>
<reference evidence="2 3" key="1">
    <citation type="submission" date="2023-08" db="EMBL/GenBank/DDBJ databases">
        <authorList>
            <person name="Palmer J.M."/>
        </authorList>
    </citation>
    <scope>NUCLEOTIDE SEQUENCE [LARGE SCALE GENOMIC DNA]</scope>
    <source>
        <strain evidence="2 3">TWF481</strain>
    </source>
</reference>
<protein>
    <submittedName>
        <fullName evidence="2">Uncharacterized protein</fullName>
    </submittedName>
</protein>
<evidence type="ECO:0000256" key="1">
    <source>
        <dbReference type="SAM" id="MobiDB-lite"/>
    </source>
</evidence>
<proteinExistence type="predicted"/>
<organism evidence="2 3">
    <name type="scientific">Arthrobotrys musiformis</name>
    <dbReference type="NCBI Taxonomy" id="47236"/>
    <lineage>
        <taxon>Eukaryota</taxon>
        <taxon>Fungi</taxon>
        <taxon>Dikarya</taxon>
        <taxon>Ascomycota</taxon>
        <taxon>Pezizomycotina</taxon>
        <taxon>Orbiliomycetes</taxon>
        <taxon>Orbiliales</taxon>
        <taxon>Orbiliaceae</taxon>
        <taxon>Arthrobotrys</taxon>
    </lineage>
</organism>
<evidence type="ECO:0000313" key="2">
    <source>
        <dbReference type="EMBL" id="KAK6496796.1"/>
    </source>
</evidence>
<dbReference type="Proteomes" id="UP001370758">
    <property type="component" value="Unassembled WGS sequence"/>
</dbReference>
<gene>
    <name evidence="2" type="ORF">TWF481_001784</name>
</gene>
<feature type="region of interest" description="Disordered" evidence="1">
    <location>
        <begin position="227"/>
        <end position="248"/>
    </location>
</feature>
<sequence length="451" mass="51282">MATFGDNRSQHLTEFLDYQTTAYFEMFCLFKPAFGNKREISTFILSPFISSSASPPTGAQMFTPTHLANGMGKFNAASLFESKKTIEIPLYLESVETLEMIGFCPQQAELIMGFWWALLEGTQISFLELVLDCIDEPTDSFQDSFGPDDDWERSLNQLGISDKLKAAILMPQYEDIRYTASCLFWVKEAVVENYHALVALKSELAERANHLKSLNFTGGLLTYSTIPKNQDDKQDTQDAAQSDSPATKKPWTTKFYRASGLERAMAFYNETTGKIDNDAFAIASGDFGSNSLTYWTTQKEVADKYACWKKHKSPLCRTIITEVEVTAEFLSQLRPTYLQGFEDGKIVQDFQQFTFLSRHSVASYGLPEHLRHITETDMTIGHILKYPKSHRQPLPRSGWKNITTSDLLGIQINGGERMAIQWAFRSQKARKMFNAQSRGKVVQYDVFRFTF</sequence>
<dbReference type="AlphaFoldDB" id="A0AAV9VW34"/>
<evidence type="ECO:0000313" key="3">
    <source>
        <dbReference type="Proteomes" id="UP001370758"/>
    </source>
</evidence>
<name>A0AAV9VW34_9PEZI</name>